<organism evidence="1 2">
    <name type="scientific">Vermiconidia calcicola</name>
    <dbReference type="NCBI Taxonomy" id="1690605"/>
    <lineage>
        <taxon>Eukaryota</taxon>
        <taxon>Fungi</taxon>
        <taxon>Dikarya</taxon>
        <taxon>Ascomycota</taxon>
        <taxon>Pezizomycotina</taxon>
        <taxon>Dothideomycetes</taxon>
        <taxon>Dothideomycetidae</taxon>
        <taxon>Mycosphaerellales</taxon>
        <taxon>Extremaceae</taxon>
        <taxon>Vermiconidia</taxon>
    </lineage>
</organism>
<dbReference type="EMBL" id="JAUTXU010000234">
    <property type="protein sequence ID" value="KAK3696907.1"/>
    <property type="molecule type" value="Genomic_DNA"/>
</dbReference>
<gene>
    <name evidence="1" type="ORF">LTR37_017737</name>
</gene>
<evidence type="ECO:0000313" key="1">
    <source>
        <dbReference type="EMBL" id="KAK3696907.1"/>
    </source>
</evidence>
<evidence type="ECO:0000313" key="2">
    <source>
        <dbReference type="Proteomes" id="UP001281147"/>
    </source>
</evidence>
<protein>
    <submittedName>
        <fullName evidence="1">Uncharacterized protein</fullName>
    </submittedName>
</protein>
<accession>A0ACC3MJY2</accession>
<sequence>MATNNQHRITKDTSARKTADKATMQQTFELAALKASHEAYLSAITSGYEEKIESLLSEHNAEIETLKSQLALGEQALREKQKAITTAAVTKAQEELMTVCRNLKADNDELKSENEELQGAYKESLSKNKEAANAAQKERVAHQLNHTKLEVAHSKEVAELKRKVDAHPNSWIKISFKCKGRKDRYYWHKVSDTLKNASQGLRKDIDHQTLRFTRGGSISLDQWKTLGELGIGEGTPIYYSKL</sequence>
<comment type="caution">
    <text evidence="1">The sequence shown here is derived from an EMBL/GenBank/DDBJ whole genome shotgun (WGS) entry which is preliminary data.</text>
</comment>
<reference evidence="1" key="1">
    <citation type="submission" date="2023-07" db="EMBL/GenBank/DDBJ databases">
        <title>Black Yeasts Isolated from many extreme environments.</title>
        <authorList>
            <person name="Coleine C."/>
            <person name="Stajich J.E."/>
            <person name="Selbmann L."/>
        </authorList>
    </citation>
    <scope>NUCLEOTIDE SEQUENCE</scope>
    <source>
        <strain evidence="1">CCFEE 5714</strain>
    </source>
</reference>
<name>A0ACC3MJY2_9PEZI</name>
<keyword evidence="2" id="KW-1185">Reference proteome</keyword>
<dbReference type="Proteomes" id="UP001281147">
    <property type="component" value="Unassembled WGS sequence"/>
</dbReference>
<proteinExistence type="predicted"/>